<dbReference type="EMBL" id="DXCK01000042">
    <property type="protein sequence ID" value="HIZ01138.1"/>
    <property type="molecule type" value="Genomic_DNA"/>
</dbReference>
<keyword evidence="1" id="KW-0472">Membrane</keyword>
<dbReference type="Proteomes" id="UP000824023">
    <property type="component" value="Unassembled WGS sequence"/>
</dbReference>
<comment type="caution">
    <text evidence="2">The sequence shown here is derived from an EMBL/GenBank/DDBJ whole genome shotgun (WGS) entry which is preliminary data.</text>
</comment>
<dbReference type="AlphaFoldDB" id="A0A9D2A2N7"/>
<evidence type="ECO:0000256" key="1">
    <source>
        <dbReference type="SAM" id="Phobius"/>
    </source>
</evidence>
<keyword evidence="1" id="KW-1133">Transmembrane helix</keyword>
<reference evidence="2" key="1">
    <citation type="journal article" date="2021" name="PeerJ">
        <title>Extensive microbial diversity within the chicken gut microbiome revealed by metagenomics and culture.</title>
        <authorList>
            <person name="Gilroy R."/>
            <person name="Ravi A."/>
            <person name="Getino M."/>
            <person name="Pursley I."/>
            <person name="Horton D.L."/>
            <person name="Alikhan N.F."/>
            <person name="Baker D."/>
            <person name="Gharbi K."/>
            <person name="Hall N."/>
            <person name="Watson M."/>
            <person name="Adriaenssens E.M."/>
            <person name="Foster-Nyarko E."/>
            <person name="Jarju S."/>
            <person name="Secka A."/>
            <person name="Antonio M."/>
            <person name="Oren A."/>
            <person name="Chaudhuri R.R."/>
            <person name="La Ragione R."/>
            <person name="Hildebrand F."/>
            <person name="Pallen M.J."/>
        </authorList>
    </citation>
    <scope>NUCLEOTIDE SEQUENCE</scope>
    <source>
        <strain evidence="2">ChiHjej12B11-24981</strain>
    </source>
</reference>
<keyword evidence="1" id="KW-0812">Transmembrane</keyword>
<reference evidence="2" key="2">
    <citation type="submission" date="2021-04" db="EMBL/GenBank/DDBJ databases">
        <authorList>
            <person name="Gilroy R."/>
        </authorList>
    </citation>
    <scope>NUCLEOTIDE SEQUENCE</scope>
    <source>
        <strain evidence="2">ChiHjej12B11-24981</strain>
    </source>
</reference>
<evidence type="ECO:0000313" key="2">
    <source>
        <dbReference type="EMBL" id="HIZ01138.1"/>
    </source>
</evidence>
<evidence type="ECO:0000313" key="3">
    <source>
        <dbReference type="Proteomes" id="UP000824023"/>
    </source>
</evidence>
<feature type="transmembrane region" description="Helical" evidence="1">
    <location>
        <begin position="58"/>
        <end position="81"/>
    </location>
</feature>
<protein>
    <submittedName>
        <fullName evidence="2">LysO family transporter</fullName>
    </submittedName>
</protein>
<organism evidence="2 3">
    <name type="scientific">Candidatus Bacteroides merdipullorum</name>
    <dbReference type="NCBI Taxonomy" id="2838474"/>
    <lineage>
        <taxon>Bacteria</taxon>
        <taxon>Pseudomonadati</taxon>
        <taxon>Bacteroidota</taxon>
        <taxon>Bacteroidia</taxon>
        <taxon>Bacteroidales</taxon>
        <taxon>Bacteroidaceae</taxon>
        <taxon>Bacteroides</taxon>
    </lineage>
</organism>
<feature type="transmembrane region" description="Helical" evidence="1">
    <location>
        <begin position="25"/>
        <end position="46"/>
    </location>
</feature>
<sequence length="95" mass="10178">MFTVISLMLAGIAAGFLLRRHRLGAVHRVITVLIWLLLFLLGVEVGGNERIVRGLHTLGLEALAIATAATLGSVLAAWGLWRWANRGKEGAGHEG</sequence>
<dbReference type="GO" id="GO:0015661">
    <property type="term" value="F:L-lysine efflux transmembrane transporter activity"/>
    <property type="evidence" value="ECO:0007669"/>
    <property type="project" value="InterPro"/>
</dbReference>
<name>A0A9D2A2N7_9BACE</name>
<accession>A0A9D2A2N7</accession>
<proteinExistence type="predicted"/>
<dbReference type="InterPro" id="IPR005642">
    <property type="entry name" value="LysO"/>
</dbReference>
<dbReference type="Pfam" id="PF03956">
    <property type="entry name" value="Lys_export"/>
    <property type="match status" value="1"/>
</dbReference>
<gene>
    <name evidence="2" type="ORF">H9819_02660</name>
</gene>